<keyword evidence="9 10" id="KW-0472">Membrane</keyword>
<organism evidence="11 12">
    <name type="scientific">Sporolactobacillus nakayamae</name>
    <dbReference type="NCBI Taxonomy" id="269670"/>
    <lineage>
        <taxon>Bacteria</taxon>
        <taxon>Bacillati</taxon>
        <taxon>Bacillota</taxon>
        <taxon>Bacilli</taxon>
        <taxon>Bacillales</taxon>
        <taxon>Sporolactobacillaceae</taxon>
        <taxon>Sporolactobacillus</taxon>
    </lineage>
</organism>
<feature type="transmembrane region" description="Helical" evidence="10">
    <location>
        <begin position="52"/>
        <end position="71"/>
    </location>
</feature>
<reference evidence="12" key="1">
    <citation type="submission" date="2016-10" db="EMBL/GenBank/DDBJ databases">
        <authorList>
            <person name="Varghese N."/>
            <person name="Submissions S."/>
        </authorList>
    </citation>
    <scope>NUCLEOTIDE SEQUENCE [LARGE SCALE GENOMIC DNA]</scope>
    <source>
        <strain evidence="12">ATCC 700379</strain>
    </source>
</reference>
<accession>A0A1I2W760</accession>
<feature type="transmembrane region" description="Helical" evidence="10">
    <location>
        <begin position="317"/>
        <end position="335"/>
    </location>
</feature>
<evidence type="ECO:0000313" key="12">
    <source>
        <dbReference type="Proteomes" id="UP000198752"/>
    </source>
</evidence>
<dbReference type="NCBIfam" id="TIGR00933">
    <property type="entry name" value="2a38"/>
    <property type="match status" value="1"/>
</dbReference>
<keyword evidence="8" id="KW-0406">Ion transport</keyword>
<dbReference type="Pfam" id="PF02386">
    <property type="entry name" value="TrkH"/>
    <property type="match status" value="1"/>
</dbReference>
<dbReference type="AlphaFoldDB" id="A0A1I2W760"/>
<evidence type="ECO:0000256" key="2">
    <source>
        <dbReference type="ARBA" id="ARBA00022448"/>
    </source>
</evidence>
<feature type="transmembrane region" description="Helical" evidence="10">
    <location>
        <begin position="198"/>
        <end position="221"/>
    </location>
</feature>
<feature type="transmembrane region" description="Helical" evidence="10">
    <location>
        <begin position="83"/>
        <end position="107"/>
    </location>
</feature>
<keyword evidence="3" id="KW-1003">Cell membrane</keyword>
<proteinExistence type="predicted"/>
<dbReference type="PANTHER" id="PTHR32024:SF1">
    <property type="entry name" value="KTR SYSTEM POTASSIUM UPTAKE PROTEIN B"/>
    <property type="match status" value="1"/>
</dbReference>
<dbReference type="InterPro" id="IPR003445">
    <property type="entry name" value="Cat_transpt"/>
</dbReference>
<protein>
    <submittedName>
        <fullName evidence="11">Trk system potassium uptake protein TrkH</fullName>
    </submittedName>
</protein>
<evidence type="ECO:0000256" key="6">
    <source>
        <dbReference type="ARBA" id="ARBA00022958"/>
    </source>
</evidence>
<name>A0A1I2W760_9BACL</name>
<keyword evidence="7 10" id="KW-1133">Transmembrane helix</keyword>
<feature type="transmembrane region" description="Helical" evidence="10">
    <location>
        <begin position="412"/>
        <end position="432"/>
    </location>
</feature>
<sequence>MMQSTKKILSALDLKPFRFSPPLFLSILLFIIIVIGTLLLKLPISTVHPISWLDALFLSTSASTVTGLSPFETGQTFTFFGQIVLMLLIQVGGIGVMAFAVFFVILLGKKVSIRQRQLMQEALNVPSIGGVIRLVSWILIFSFVIELIGTFFLAFRFVPEFGWGKGLYYGLFHSISGFNQAGFSLFPGSMSQYIGDPIVNLTMIMMITLGGIGFTVLAELLSTHRYHKLSLHAQVMITGTLIINVIGVLAIFIIEYANPHTLGPLSIGNKFWAAFFQGISPRTAGLTTIDPAGLSQASLLLTMLMMFIGAGSTSTSGGIKLTTFMIIIAQVFTFLKGRREVVINKRTVNHQVIVRAVSIISISVIVVLLAVFLLCLSENQPFVVILFEVISAFGTAGESIGATAHLSAFGKIVIMCVMFFGKVGPLTLAFSVTKRSHVDIRYPDGEIYTG</sequence>
<keyword evidence="12" id="KW-1185">Reference proteome</keyword>
<dbReference type="Proteomes" id="UP000198752">
    <property type="component" value="Unassembled WGS sequence"/>
</dbReference>
<comment type="subcellular location">
    <subcellularLocation>
        <location evidence="1">Cell membrane</location>
        <topology evidence="1">Multi-pass membrane protein</topology>
    </subcellularLocation>
</comment>
<dbReference type="GO" id="GO:0005886">
    <property type="term" value="C:plasma membrane"/>
    <property type="evidence" value="ECO:0007669"/>
    <property type="project" value="UniProtKB-SubCell"/>
</dbReference>
<dbReference type="PANTHER" id="PTHR32024">
    <property type="entry name" value="TRK SYSTEM POTASSIUM UPTAKE PROTEIN TRKG-RELATED"/>
    <property type="match status" value="1"/>
</dbReference>
<feature type="transmembrane region" description="Helical" evidence="10">
    <location>
        <begin position="356"/>
        <end position="376"/>
    </location>
</feature>
<evidence type="ECO:0000256" key="7">
    <source>
        <dbReference type="ARBA" id="ARBA00022989"/>
    </source>
</evidence>
<evidence type="ECO:0000256" key="3">
    <source>
        <dbReference type="ARBA" id="ARBA00022475"/>
    </source>
</evidence>
<evidence type="ECO:0000256" key="10">
    <source>
        <dbReference type="SAM" id="Phobius"/>
    </source>
</evidence>
<keyword evidence="5 10" id="KW-0812">Transmembrane</keyword>
<dbReference type="STRING" id="269670.SAMN02982927_03406"/>
<gene>
    <name evidence="11" type="ORF">SAMN02982927_03406</name>
</gene>
<dbReference type="InterPro" id="IPR004772">
    <property type="entry name" value="TrkH"/>
</dbReference>
<evidence type="ECO:0000256" key="8">
    <source>
        <dbReference type="ARBA" id="ARBA00023065"/>
    </source>
</evidence>
<feature type="transmembrane region" description="Helical" evidence="10">
    <location>
        <begin position="128"/>
        <end position="155"/>
    </location>
</feature>
<evidence type="ECO:0000313" key="11">
    <source>
        <dbReference type="EMBL" id="SFG96467.1"/>
    </source>
</evidence>
<keyword evidence="2" id="KW-0813">Transport</keyword>
<keyword evidence="6" id="KW-0630">Potassium</keyword>
<evidence type="ECO:0000256" key="9">
    <source>
        <dbReference type="ARBA" id="ARBA00023136"/>
    </source>
</evidence>
<feature type="transmembrane region" description="Helical" evidence="10">
    <location>
        <begin position="233"/>
        <end position="254"/>
    </location>
</feature>
<evidence type="ECO:0000256" key="1">
    <source>
        <dbReference type="ARBA" id="ARBA00004651"/>
    </source>
</evidence>
<dbReference type="EMBL" id="FOOY01000035">
    <property type="protein sequence ID" value="SFG96467.1"/>
    <property type="molecule type" value="Genomic_DNA"/>
</dbReference>
<evidence type="ECO:0000256" key="4">
    <source>
        <dbReference type="ARBA" id="ARBA00022538"/>
    </source>
</evidence>
<keyword evidence="4" id="KW-0633">Potassium transport</keyword>
<feature type="transmembrane region" description="Helical" evidence="10">
    <location>
        <begin position="20"/>
        <end position="40"/>
    </location>
</feature>
<evidence type="ECO:0000256" key="5">
    <source>
        <dbReference type="ARBA" id="ARBA00022692"/>
    </source>
</evidence>
<dbReference type="GO" id="GO:0015379">
    <property type="term" value="F:potassium:chloride symporter activity"/>
    <property type="evidence" value="ECO:0007669"/>
    <property type="project" value="InterPro"/>
</dbReference>